<proteinExistence type="predicted"/>
<name>A0A3F3I870_SALER</name>
<accession>A0A3F3I870</accession>
<dbReference type="AlphaFoldDB" id="A0A3F3I870"/>
<organism evidence="1">
    <name type="scientific">Salmonella enterica</name>
    <name type="common">Salmonella choleraesuis</name>
    <dbReference type="NCBI Taxonomy" id="28901"/>
    <lineage>
        <taxon>Bacteria</taxon>
        <taxon>Pseudomonadati</taxon>
        <taxon>Pseudomonadota</taxon>
        <taxon>Gammaproteobacteria</taxon>
        <taxon>Enterobacterales</taxon>
        <taxon>Enterobacteriaceae</taxon>
        <taxon>Salmonella</taxon>
    </lineage>
</organism>
<comment type="caution">
    <text evidence="1">The sequence shown here is derived from an EMBL/GenBank/DDBJ whole genome shotgun (WGS) entry which is preliminary data.</text>
</comment>
<protein>
    <submittedName>
        <fullName evidence="1">Uncharacterized protein</fullName>
    </submittedName>
</protein>
<evidence type="ECO:0000313" key="1">
    <source>
        <dbReference type="EMBL" id="OEH95295.1"/>
    </source>
</evidence>
<gene>
    <name evidence="1" type="ORF">BH006_07685</name>
</gene>
<dbReference type="EMBL" id="MJEL01000061">
    <property type="protein sequence ID" value="OEH95295.1"/>
    <property type="molecule type" value="Genomic_DNA"/>
</dbReference>
<dbReference type="RefSeq" id="WP_069721986.1">
    <property type="nucleotide sequence ID" value="NZ_MJEL01000061.1"/>
</dbReference>
<sequence>MELKDLPLSIQVIAANALSESLEEINLASAKKDAIDNMTRNVRDAFVGLYSGAVTDNHDAEDVAKKIAETAAHDTNTKNQKQLTDHETNELLLAMGSINFSEYDRREKMLSDQPIKISF</sequence>
<reference evidence="1" key="1">
    <citation type="submission" date="2016-09" db="EMBL/GenBank/DDBJ databases">
        <title>Whole Genome Sequencing of Salmonella enterica subsp. enterica serovar Nottingham.</title>
        <authorList>
            <person name="Zheng J."/>
            <person name="Wang H."/>
        </authorList>
    </citation>
    <scope>NUCLEOTIDE SEQUENCE [LARGE SCALE GENOMIC DNA]</scope>
    <source>
        <strain evidence="1">CFSAN055411</strain>
    </source>
</reference>
<dbReference type="Proteomes" id="UP000852880">
    <property type="component" value="Unassembled WGS sequence"/>
</dbReference>